<sequence>MSDLIFISKDLTYHPQTRPRSLCARCSTGRTNRQHTSPGRAAWVAGEKGRGLSIEREGREGRSNRRRHASASNGDAGGQRSPSYCYVVPLSEGANGATSRGSSSTTYREDFKSPRDPKSARDLFLKRQIQSNPSSPVSSSPWATSPSSPATTPSSLSAFLPSSRRNRSTSYQSPSRNNVDVKKTSSGLSDSQPNFRRKTTYTDHYTWLS</sequence>
<keyword evidence="2" id="KW-1185">Reference proteome</keyword>
<feature type="region of interest" description="Disordered" evidence="1">
    <location>
        <begin position="28"/>
        <end position="118"/>
    </location>
</feature>
<feature type="compositionally biased region" description="Polar residues" evidence="1">
    <location>
        <begin position="96"/>
        <end position="106"/>
    </location>
</feature>
<reference evidence="3 4" key="1">
    <citation type="submission" date="2025-05" db="UniProtKB">
        <authorList>
            <consortium name="RefSeq"/>
        </authorList>
    </citation>
    <scope>IDENTIFICATION</scope>
</reference>
<evidence type="ECO:0000313" key="6">
    <source>
        <dbReference type="RefSeq" id="XP_035827269.1"/>
    </source>
</evidence>
<evidence type="ECO:0000313" key="4">
    <source>
        <dbReference type="RefSeq" id="XP_035827267.1"/>
    </source>
</evidence>
<feature type="compositionally biased region" description="Polar residues" evidence="1">
    <location>
        <begin position="168"/>
        <end position="194"/>
    </location>
</feature>
<feature type="compositionally biased region" description="Low complexity" evidence="1">
    <location>
        <begin position="131"/>
        <end position="158"/>
    </location>
</feature>
<feature type="compositionally biased region" description="Polar residues" evidence="1">
    <location>
        <begin position="28"/>
        <end position="37"/>
    </location>
</feature>
<feature type="compositionally biased region" description="Basic and acidic residues" evidence="1">
    <location>
        <begin position="107"/>
        <end position="118"/>
    </location>
</feature>
<dbReference type="RefSeq" id="XP_035827269.1">
    <property type="nucleotide sequence ID" value="XM_035971376.1"/>
</dbReference>
<dbReference type="RefSeq" id="XP_035827268.1">
    <property type="nucleotide sequence ID" value="XM_035971375.1"/>
</dbReference>
<evidence type="ECO:0000313" key="3">
    <source>
        <dbReference type="RefSeq" id="XP_012941458.1"/>
    </source>
</evidence>
<dbReference type="RefSeq" id="XP_012941458.1">
    <property type="nucleotide sequence ID" value="XM_013086004.2"/>
</dbReference>
<proteinExistence type="predicted"/>
<feature type="region of interest" description="Disordered" evidence="1">
    <location>
        <begin position="130"/>
        <end position="196"/>
    </location>
</feature>
<evidence type="ECO:0000256" key="1">
    <source>
        <dbReference type="SAM" id="MobiDB-lite"/>
    </source>
</evidence>
<organism evidence="2 5">
    <name type="scientific">Aplysia californica</name>
    <name type="common">California sea hare</name>
    <dbReference type="NCBI Taxonomy" id="6500"/>
    <lineage>
        <taxon>Eukaryota</taxon>
        <taxon>Metazoa</taxon>
        <taxon>Spiralia</taxon>
        <taxon>Lophotrochozoa</taxon>
        <taxon>Mollusca</taxon>
        <taxon>Gastropoda</taxon>
        <taxon>Heterobranchia</taxon>
        <taxon>Euthyneura</taxon>
        <taxon>Tectipleura</taxon>
        <taxon>Aplysiida</taxon>
        <taxon>Aplysioidea</taxon>
        <taxon>Aplysiidae</taxon>
        <taxon>Aplysia</taxon>
    </lineage>
</organism>
<dbReference type="Proteomes" id="UP000694888">
    <property type="component" value="Unplaced"/>
</dbReference>
<feature type="compositionally biased region" description="Basic and acidic residues" evidence="1">
    <location>
        <begin position="47"/>
        <end position="63"/>
    </location>
</feature>
<gene>
    <name evidence="3 4 5 6" type="primary">LOC101851211</name>
</gene>
<name>A0ABM1VXX5_APLCA</name>
<accession>A0ABM1VXX5</accession>
<evidence type="ECO:0000313" key="5">
    <source>
        <dbReference type="RefSeq" id="XP_035827268.1"/>
    </source>
</evidence>
<evidence type="ECO:0000313" key="2">
    <source>
        <dbReference type="Proteomes" id="UP000694888"/>
    </source>
</evidence>
<dbReference type="RefSeq" id="XP_035827267.1">
    <property type="nucleotide sequence ID" value="XM_035971374.1"/>
</dbReference>
<protein>
    <submittedName>
        <fullName evidence="3 4">Uncharacterized protein</fullName>
    </submittedName>
</protein>
<dbReference type="GeneID" id="101851211"/>